<sequence>MIKSTALNFKTALICAVYKKALRLGPQGVGRFEKGYILNLVNVDAEAVSKAIELGNLTWSIPIQLGVTVYLLYRVLGVSVWAGVGVLFGALLILILVVPLFFRTSAPMFAHFGDKRMKVIKEIMEGMTLIKVRGWEGIFLQRLEVVRQTQLKYLRTFNIGVTVFVIVGQLANTLVPIAALSLFGKNKGGITAARVFPAISFFSMLVEPLIALPQLLSACAIAAASWGRIYTFLMASEAAPVSSDAHPVNTDPIRISNGSFEWAKKNDTPAADENAEKPKAFIHDINMSIKKGSLTAIVGPVGCGKSSLFAAILGEMNCVSGKVVANGSIAYCPQQPWIQSSTVQENVTFGKPMDTQRLKRAIGAASFAADLERLPNGIASEIVERGANLSGGQKARLSLARAIYADADIYLLDDPLAALDPRVGRTVFQECFLDTLHGKTRILVTQALNFLPQVDHVIVLNNGTIAEQGSYAQLYRQDGQLRKMVDAVEKRTEKADRRSENQEAAKSKKVAKTEDAPSGNIVVDEDIITGSIRGSTWWSYIRAAGGWKIILALVLSIVSQQAGTVMMNQWLTWWTTDQFQRKIDFWFGIYDGIGVATAFLMVVVNTFILFGVLAAARTFHNKAFSGVIGAPMGWFHANPAGRVINRFSKDMESIDQRLMPQIFQAIAGFGSLISAVAILGRSSPVILGVLAPVFIINWFLLRFYRATLRELKRLESRMRSPLQSKVNETLDGIPTIAAFKRENDFAGSAAHLIDDSNKPVHLRNTAEIWLTLRMELLSALIVLTIAMLGKTAKVMNTSQFGSALAYATALTYIMNLLVKAAATIESEMSSVERLQEYSEKLPKDAVPHLPTDPTEGAWPSRGEIIFKGVEAAYPSRPEKPVLKDVNIRIQPSTTVFIVGRTGSGKSTLLSVLFRLLELSKGNVLVDGEDISKLGVHTLRRGMELIPQDPFIFSGTIRTALDFEGRYDDTSLWHALELVGLKDFVSNQENKLDTTVADNGSNYSVGQRQLLCLAGAILRNPKILLLDEATASVDAGSDAFLQKTMRANCPGATILSVMHRLSDQVLRECDYVLVMDEGIPAEFDTPKALMANPDSLFSRIMEATRQT</sequence>
<reference evidence="1" key="2">
    <citation type="journal article" date="2020" name="Nat. Commun.">
        <title>Large-scale genome sequencing of mycorrhizal fungi provides insights into the early evolution of symbiotic traits.</title>
        <authorList>
            <person name="Miyauchi S."/>
            <person name="Kiss E."/>
            <person name="Kuo A."/>
            <person name="Drula E."/>
            <person name="Kohler A."/>
            <person name="Sanchez-Garcia M."/>
            <person name="Morin E."/>
            <person name="Andreopoulos B."/>
            <person name="Barry K.W."/>
            <person name="Bonito G."/>
            <person name="Buee M."/>
            <person name="Carver A."/>
            <person name="Chen C."/>
            <person name="Cichocki N."/>
            <person name="Clum A."/>
            <person name="Culley D."/>
            <person name="Crous P.W."/>
            <person name="Fauchery L."/>
            <person name="Girlanda M."/>
            <person name="Hayes R.D."/>
            <person name="Keri Z."/>
            <person name="LaButti K."/>
            <person name="Lipzen A."/>
            <person name="Lombard V."/>
            <person name="Magnuson J."/>
            <person name="Maillard F."/>
            <person name="Murat C."/>
            <person name="Nolan M."/>
            <person name="Ohm R.A."/>
            <person name="Pangilinan J."/>
            <person name="Pereira M.F."/>
            <person name="Perotto S."/>
            <person name="Peter M."/>
            <person name="Pfister S."/>
            <person name="Riley R."/>
            <person name="Sitrit Y."/>
            <person name="Stielow J.B."/>
            <person name="Szollosi G."/>
            <person name="Zifcakova L."/>
            <person name="Stursova M."/>
            <person name="Spatafora J.W."/>
            <person name="Tedersoo L."/>
            <person name="Vaario L.M."/>
            <person name="Yamada A."/>
            <person name="Yan M."/>
            <person name="Wang P."/>
            <person name="Xu J."/>
            <person name="Bruns T."/>
            <person name="Baldrian P."/>
            <person name="Vilgalys R."/>
            <person name="Dunand C."/>
            <person name="Henrissat B."/>
            <person name="Grigoriev I.V."/>
            <person name="Hibbett D."/>
            <person name="Nagy L.G."/>
            <person name="Martin F.M."/>
        </authorList>
    </citation>
    <scope>NUCLEOTIDE SEQUENCE</scope>
    <source>
        <strain evidence="1">P2</strain>
    </source>
</reference>
<dbReference type="Proteomes" id="UP000886501">
    <property type="component" value="Unassembled WGS sequence"/>
</dbReference>
<keyword evidence="2" id="KW-1185">Reference proteome</keyword>
<organism evidence="1 2">
    <name type="scientific">Thelephora ganbajun</name>
    <name type="common">Ganba fungus</name>
    <dbReference type="NCBI Taxonomy" id="370292"/>
    <lineage>
        <taxon>Eukaryota</taxon>
        <taxon>Fungi</taxon>
        <taxon>Dikarya</taxon>
        <taxon>Basidiomycota</taxon>
        <taxon>Agaricomycotina</taxon>
        <taxon>Agaricomycetes</taxon>
        <taxon>Thelephorales</taxon>
        <taxon>Thelephoraceae</taxon>
        <taxon>Thelephora</taxon>
    </lineage>
</organism>
<gene>
    <name evidence="1" type="ORF">BDM02DRAFT_3093168</name>
</gene>
<dbReference type="EMBL" id="MU117985">
    <property type="protein sequence ID" value="KAF9650373.1"/>
    <property type="molecule type" value="Genomic_DNA"/>
</dbReference>
<proteinExistence type="predicted"/>
<name>A0ACB6ZLP0_THEGA</name>
<comment type="caution">
    <text evidence="1">The sequence shown here is derived from an EMBL/GenBank/DDBJ whole genome shotgun (WGS) entry which is preliminary data.</text>
</comment>
<protein>
    <submittedName>
        <fullName evidence="1">P-loop containing nucleoside triphosphate hydrolase protein</fullName>
    </submittedName>
</protein>
<reference evidence="1" key="1">
    <citation type="submission" date="2019-10" db="EMBL/GenBank/DDBJ databases">
        <authorList>
            <consortium name="DOE Joint Genome Institute"/>
            <person name="Kuo A."/>
            <person name="Miyauchi S."/>
            <person name="Kiss E."/>
            <person name="Drula E."/>
            <person name="Kohler A."/>
            <person name="Sanchez-Garcia M."/>
            <person name="Andreopoulos B."/>
            <person name="Barry K.W."/>
            <person name="Bonito G."/>
            <person name="Buee M."/>
            <person name="Carver A."/>
            <person name="Chen C."/>
            <person name="Cichocki N."/>
            <person name="Clum A."/>
            <person name="Culley D."/>
            <person name="Crous P.W."/>
            <person name="Fauchery L."/>
            <person name="Girlanda M."/>
            <person name="Hayes R."/>
            <person name="Keri Z."/>
            <person name="Labutti K."/>
            <person name="Lipzen A."/>
            <person name="Lombard V."/>
            <person name="Magnuson J."/>
            <person name="Maillard F."/>
            <person name="Morin E."/>
            <person name="Murat C."/>
            <person name="Nolan M."/>
            <person name="Ohm R."/>
            <person name="Pangilinan J."/>
            <person name="Pereira M."/>
            <person name="Perotto S."/>
            <person name="Peter M."/>
            <person name="Riley R."/>
            <person name="Sitrit Y."/>
            <person name="Stielow B."/>
            <person name="Szollosi G."/>
            <person name="Zifcakova L."/>
            <person name="Stursova M."/>
            <person name="Spatafora J.W."/>
            <person name="Tedersoo L."/>
            <person name="Vaario L.-M."/>
            <person name="Yamada A."/>
            <person name="Yan M."/>
            <person name="Wang P."/>
            <person name="Xu J."/>
            <person name="Bruns T."/>
            <person name="Baldrian P."/>
            <person name="Vilgalys R."/>
            <person name="Henrissat B."/>
            <person name="Grigoriev I.V."/>
            <person name="Hibbett D."/>
            <person name="Nagy L.G."/>
            <person name="Martin F.M."/>
        </authorList>
    </citation>
    <scope>NUCLEOTIDE SEQUENCE</scope>
    <source>
        <strain evidence="1">P2</strain>
    </source>
</reference>
<accession>A0ACB6ZLP0</accession>
<keyword evidence="1" id="KW-0378">Hydrolase</keyword>
<evidence type="ECO:0000313" key="2">
    <source>
        <dbReference type="Proteomes" id="UP000886501"/>
    </source>
</evidence>
<evidence type="ECO:0000313" key="1">
    <source>
        <dbReference type="EMBL" id="KAF9650373.1"/>
    </source>
</evidence>